<accession>A0AC35G6X9</accession>
<name>A0AC35G6X9_9BILA</name>
<organism evidence="1 2">
    <name type="scientific">Panagrolaimus sp. PS1159</name>
    <dbReference type="NCBI Taxonomy" id="55785"/>
    <lineage>
        <taxon>Eukaryota</taxon>
        <taxon>Metazoa</taxon>
        <taxon>Ecdysozoa</taxon>
        <taxon>Nematoda</taxon>
        <taxon>Chromadorea</taxon>
        <taxon>Rhabditida</taxon>
        <taxon>Tylenchina</taxon>
        <taxon>Panagrolaimomorpha</taxon>
        <taxon>Panagrolaimoidea</taxon>
        <taxon>Panagrolaimidae</taxon>
        <taxon>Panagrolaimus</taxon>
    </lineage>
</organism>
<evidence type="ECO:0000313" key="1">
    <source>
        <dbReference type="Proteomes" id="UP000887580"/>
    </source>
</evidence>
<reference evidence="2" key="1">
    <citation type="submission" date="2022-11" db="UniProtKB">
        <authorList>
            <consortium name="WormBaseParasite"/>
        </authorList>
    </citation>
    <scope>IDENTIFICATION</scope>
</reference>
<dbReference type="Proteomes" id="UP000887580">
    <property type="component" value="Unplaced"/>
</dbReference>
<protein>
    <submittedName>
        <fullName evidence="2">Uncharacterized protein</fullName>
    </submittedName>
</protein>
<sequence length="232" mass="25051">MFGSSATFAVMVANFAHYFTTSLMQNFLPAYARDILALDLKSNGAFISVAFTCKLMSKYFLSFFADFLKSKKILSPTTSCRVFQGLASFGTVIVFAVLAFYIDCTRPTAALAVLALYGLFAGSAIPGFFTSSCSFAPMYTGMISSMMEGAGALGNLLSPAFVGYFVKNGRSSEWALVFCAVIFVNLIGGTVFLLFGTAKIQIWAKPALSIKRKITLESSITDSIKPDIKQNV</sequence>
<evidence type="ECO:0000313" key="2">
    <source>
        <dbReference type="WBParaSite" id="PS1159_v2.g24037.t1"/>
    </source>
</evidence>
<dbReference type="WBParaSite" id="PS1159_v2.g24037.t1">
    <property type="protein sequence ID" value="PS1159_v2.g24037.t1"/>
    <property type="gene ID" value="PS1159_v2.g24037"/>
</dbReference>
<proteinExistence type="predicted"/>